<dbReference type="KEGG" id="vg:54991481"/>
<sequence>MSKEALEGYLIDILRSFLKSSLLDTGSVTYRYRPFILSIHLLLIRCPLDLELSGVP</sequence>
<proteinExistence type="predicted"/>
<dbReference type="EMBL" id="MH059632">
    <property type="protein sequence ID" value="AXR70229.1"/>
    <property type="molecule type" value="Genomic_DNA"/>
</dbReference>
<dbReference type="Proteomes" id="UP000246267">
    <property type="component" value="Segment"/>
</dbReference>
<dbReference type="GeneID" id="54991481"/>
<accession>A0A346NSW5</accession>
<keyword evidence="2" id="KW-1185">Reference proteome</keyword>
<protein>
    <submittedName>
        <fullName evidence="1">Uncharacterized protein</fullName>
    </submittedName>
</protein>
<evidence type="ECO:0000313" key="1">
    <source>
        <dbReference type="EMBL" id="AXR70229.1"/>
    </source>
</evidence>
<organism evidence="1 2">
    <name type="scientific">Dickeya phage Dagda</name>
    <dbReference type="NCBI Taxonomy" id="2163630"/>
    <lineage>
        <taxon>Viruses</taxon>
        <taxon>Duplodnaviria</taxon>
        <taxon>Heunggongvirae</taxon>
        <taxon>Uroviricota</taxon>
        <taxon>Caudoviricetes</taxon>
        <taxon>Autographivirales</taxon>
        <taxon>Autotranscriptaviridae</taxon>
        <taxon>Studiervirinae</taxon>
        <taxon>Aarhusvirus</taxon>
        <taxon>Aarhusvirus dagda</taxon>
    </lineage>
</organism>
<dbReference type="RefSeq" id="YP_009800975.1">
    <property type="nucleotide sequence ID" value="NC_047961.1"/>
</dbReference>
<reference evidence="1 2" key="1">
    <citation type="journal article" name="Viruses">
        <title>Unlocking the Potential of 46 New Bacteriophages for Biocontrol of Dickeya Solani.</title>
        <authorList>
            <person name="Carstens A.B."/>
            <person name="Djurhuus A.M."/>
            <person name="Kot W."/>
            <person name="Jacobs-Sera D."/>
            <person name="Hatfull G.F."/>
            <person name="Hansen L.H."/>
        </authorList>
    </citation>
    <scope>NUCLEOTIDE SEQUENCE [LARGE SCALE GENOMIC DNA]</scope>
</reference>
<evidence type="ECO:0000313" key="2">
    <source>
        <dbReference type="Proteomes" id="UP000246267"/>
    </source>
</evidence>
<name>A0A346NSW5_9CAUD</name>